<dbReference type="AlphaFoldDB" id="A0ABD0P9Y9"/>
<protein>
    <submittedName>
        <fullName evidence="1">Uncharacterized protein</fullName>
    </submittedName>
</protein>
<dbReference type="Proteomes" id="UP001529510">
    <property type="component" value="Unassembled WGS sequence"/>
</dbReference>
<evidence type="ECO:0000313" key="2">
    <source>
        <dbReference type="Proteomes" id="UP001529510"/>
    </source>
</evidence>
<dbReference type="EMBL" id="JAMKFB020000017">
    <property type="protein sequence ID" value="KAL0170879.1"/>
    <property type="molecule type" value="Genomic_DNA"/>
</dbReference>
<gene>
    <name evidence="1" type="ORF">M9458_035475</name>
</gene>
<feature type="non-terminal residue" evidence="1">
    <location>
        <position position="279"/>
    </location>
</feature>
<feature type="non-terminal residue" evidence="1">
    <location>
        <position position="1"/>
    </location>
</feature>
<comment type="caution">
    <text evidence="1">The sequence shown here is derived from an EMBL/GenBank/DDBJ whole genome shotgun (WGS) entry which is preliminary data.</text>
</comment>
<evidence type="ECO:0000313" key="1">
    <source>
        <dbReference type="EMBL" id="KAL0170879.1"/>
    </source>
</evidence>
<keyword evidence="2" id="KW-1185">Reference proteome</keyword>
<dbReference type="InterPro" id="IPR024855">
    <property type="entry name" value="UNC79"/>
</dbReference>
<dbReference type="PANTHER" id="PTHR21696:SF2">
    <property type="entry name" value="PROTEIN UNC-79 HOMOLOG"/>
    <property type="match status" value="1"/>
</dbReference>
<dbReference type="PANTHER" id="PTHR21696">
    <property type="entry name" value="PROTEIN UNC-79 HOMOLOG"/>
    <property type="match status" value="1"/>
</dbReference>
<organism evidence="1 2">
    <name type="scientific">Cirrhinus mrigala</name>
    <name type="common">Mrigala</name>
    <dbReference type="NCBI Taxonomy" id="683832"/>
    <lineage>
        <taxon>Eukaryota</taxon>
        <taxon>Metazoa</taxon>
        <taxon>Chordata</taxon>
        <taxon>Craniata</taxon>
        <taxon>Vertebrata</taxon>
        <taxon>Euteleostomi</taxon>
        <taxon>Actinopterygii</taxon>
        <taxon>Neopterygii</taxon>
        <taxon>Teleostei</taxon>
        <taxon>Ostariophysi</taxon>
        <taxon>Cypriniformes</taxon>
        <taxon>Cyprinidae</taxon>
        <taxon>Labeoninae</taxon>
        <taxon>Labeonini</taxon>
        <taxon>Cirrhinus</taxon>
    </lineage>
</organism>
<sequence length="279" mass="30828">FVCTDIGTRLAESTILQKHMISALPGVRLVCFAYCRVCSLVLIVGLTDVLSPQCTTAAMECLRQYLSELLDFIADMHTLTKLKSHMKACCQPLHEDTFGGNLKVGLAQIAAMEISKGNHRDNKSVVRYLPWLYHPPSAMQQGPKEFIECVSHIRQLSWLLLGSLTHSALHQGSSCCMPIPLDAGSHIADHLIVILIGFPEQSKETRSCQSDDAPLCVCLQTSVLHMCSLFHAFMFAQLWTIYCEQAAAVPTNQNQNQNEFSSGAILTGLDILQLMAHNK</sequence>
<accession>A0ABD0P9Y9</accession>
<name>A0ABD0P9Y9_CIRMR</name>
<proteinExistence type="predicted"/>
<reference evidence="1 2" key="1">
    <citation type="submission" date="2024-05" db="EMBL/GenBank/DDBJ databases">
        <title>Genome sequencing and assembly of Indian major carp, Cirrhinus mrigala (Hamilton, 1822).</title>
        <authorList>
            <person name="Mohindra V."/>
            <person name="Chowdhury L.M."/>
            <person name="Lal K."/>
            <person name="Jena J.K."/>
        </authorList>
    </citation>
    <scope>NUCLEOTIDE SEQUENCE [LARGE SCALE GENOMIC DNA]</scope>
    <source>
        <strain evidence="1">CM1030</strain>
        <tissue evidence="1">Blood</tissue>
    </source>
</reference>